<dbReference type="RefSeq" id="WP_048556411.1">
    <property type="nucleotide sequence ID" value="NZ_HF570958.1"/>
</dbReference>
<proteinExistence type="inferred from homology"/>
<dbReference type="Gene3D" id="1.10.12.10">
    <property type="entry name" value="Lyase 2-enoyl-coa Hydratase, Chain A, domain 2"/>
    <property type="match status" value="1"/>
</dbReference>
<comment type="similarity">
    <text evidence="1">Belongs to the enoyl-CoA hydratase/isomerase family.</text>
</comment>
<comment type="caution">
    <text evidence="2">The sequence shown here is derived from an EMBL/GenBank/DDBJ whole genome shotgun (WGS) entry which is preliminary data.</text>
</comment>
<dbReference type="CDD" id="cd06558">
    <property type="entry name" value="crotonase-like"/>
    <property type="match status" value="1"/>
</dbReference>
<reference evidence="2 3" key="1">
    <citation type="journal article" date="2013" name="ISME J.">
        <title>A metabolic model for members of the genus Tetrasphaera involved in enhanced biological phosphorus removal.</title>
        <authorList>
            <person name="Kristiansen R."/>
            <person name="Nguyen H.T.T."/>
            <person name="Saunders A.M."/>
            <person name="Nielsen J.L."/>
            <person name="Wimmer R."/>
            <person name="Le V.Q."/>
            <person name="McIlroy S.J."/>
            <person name="Petrovski S."/>
            <person name="Seviour R.J."/>
            <person name="Calteau A."/>
            <person name="Nielsen K.L."/>
            <person name="Nielsen P.H."/>
        </authorList>
    </citation>
    <scope>NUCLEOTIDE SEQUENCE [LARGE SCALE GENOMIC DNA]</scope>
    <source>
        <strain evidence="2 3">T1-X7</strain>
    </source>
</reference>
<dbReference type="InterPro" id="IPR014748">
    <property type="entry name" value="Enoyl-CoA_hydra_C"/>
</dbReference>
<dbReference type="AlphaFoldDB" id="A0A077LUY6"/>
<gene>
    <name evidence="2" type="ORF">BN12_1320012</name>
</gene>
<dbReference type="STRING" id="1194083.BN12_1320012"/>
<dbReference type="Proteomes" id="UP000035721">
    <property type="component" value="Unassembled WGS sequence"/>
</dbReference>
<dbReference type="EC" id="4.2.1.17" evidence="2"/>
<dbReference type="PANTHER" id="PTHR43802:SF1">
    <property type="entry name" value="IP11341P-RELATED"/>
    <property type="match status" value="1"/>
</dbReference>
<dbReference type="OrthoDB" id="8452484at2"/>
<dbReference type="InterPro" id="IPR001753">
    <property type="entry name" value="Enoyl-CoA_hydra/iso"/>
</dbReference>
<keyword evidence="2" id="KW-0456">Lyase</keyword>
<dbReference type="Gene3D" id="3.90.226.10">
    <property type="entry name" value="2-enoyl-CoA Hydratase, Chain A, domain 1"/>
    <property type="match status" value="1"/>
</dbReference>
<evidence type="ECO:0000256" key="1">
    <source>
        <dbReference type="ARBA" id="ARBA00005254"/>
    </source>
</evidence>
<dbReference type="PANTHER" id="PTHR43802">
    <property type="entry name" value="ENOYL-COA HYDRATASE"/>
    <property type="match status" value="1"/>
</dbReference>
<sequence length="264" mass="27069">MTEATVVVDRSASGVATVRIDRPDALNALDLPTKVALRDALAEVAADDGVRCVVLTGTGRAFCVGQDLREHVANLTAGSGELSTTVADHYNPIATTLATMDKPVVAALGGVAAGAGMSFALAADFRVMAESASMTTAFAGIGLSCDSGASYWLPRLVGPARAKDLLMFPRSVPAQECLELGLATHVVPTDGFDAAVAELADRLAAGPTLAFAAIRHLVADGPVSTLADALAAEGASMRTTGATQDHRDAVEAFVAKERPVFHGR</sequence>
<evidence type="ECO:0000313" key="2">
    <source>
        <dbReference type="EMBL" id="CCH76562.1"/>
    </source>
</evidence>
<accession>A0A077LUY6</accession>
<protein>
    <submittedName>
        <fullName evidence="2">Putative Enoyl-CoA hydratase</fullName>
        <ecNumber evidence="2">4.2.1.17</ecNumber>
    </submittedName>
</protein>
<evidence type="ECO:0000313" key="3">
    <source>
        <dbReference type="Proteomes" id="UP000035721"/>
    </source>
</evidence>
<dbReference type="GO" id="GO:0004300">
    <property type="term" value="F:enoyl-CoA hydratase activity"/>
    <property type="evidence" value="ECO:0007669"/>
    <property type="project" value="UniProtKB-EC"/>
</dbReference>
<dbReference type="InterPro" id="IPR029045">
    <property type="entry name" value="ClpP/crotonase-like_dom_sf"/>
</dbReference>
<dbReference type="SUPFAM" id="SSF52096">
    <property type="entry name" value="ClpP/crotonase"/>
    <property type="match status" value="1"/>
</dbReference>
<name>A0A077LUY6_9MICO</name>
<dbReference type="EMBL" id="CAJB01000038">
    <property type="protein sequence ID" value="CCH76562.1"/>
    <property type="molecule type" value="Genomic_DNA"/>
</dbReference>
<dbReference type="Pfam" id="PF00378">
    <property type="entry name" value="ECH_1"/>
    <property type="match status" value="1"/>
</dbReference>
<organism evidence="2 3">
    <name type="scientific">Nostocoides japonicum T1-X7</name>
    <dbReference type="NCBI Taxonomy" id="1194083"/>
    <lineage>
        <taxon>Bacteria</taxon>
        <taxon>Bacillati</taxon>
        <taxon>Actinomycetota</taxon>
        <taxon>Actinomycetes</taxon>
        <taxon>Micrococcales</taxon>
        <taxon>Intrasporangiaceae</taxon>
        <taxon>Nostocoides</taxon>
    </lineage>
</organism>
<keyword evidence="3" id="KW-1185">Reference proteome</keyword>